<dbReference type="GO" id="GO:0016208">
    <property type="term" value="F:AMP binding"/>
    <property type="evidence" value="ECO:0007669"/>
    <property type="project" value="InterPro"/>
</dbReference>
<dbReference type="FunFam" id="3.40.50.12780:FF:000001">
    <property type="entry name" value="Acetyl-coenzyme A synthetase"/>
    <property type="match status" value="1"/>
</dbReference>
<feature type="region of interest" description="Disordered" evidence="8">
    <location>
        <begin position="50"/>
        <end position="76"/>
    </location>
</feature>
<keyword evidence="5" id="KW-0067">ATP-binding</keyword>
<keyword evidence="3 12" id="KW-0436">Ligase</keyword>
<dbReference type="EMBL" id="CP009112">
    <property type="protein sequence ID" value="ANS31977.1"/>
    <property type="molecule type" value="Genomic_DNA"/>
</dbReference>
<dbReference type="InterPro" id="IPR045851">
    <property type="entry name" value="AMP-bd_C_sf"/>
</dbReference>
<dbReference type="InterPro" id="IPR025110">
    <property type="entry name" value="AMP-bd_C"/>
</dbReference>
<dbReference type="NCBIfam" id="TIGR02188">
    <property type="entry name" value="Ac_CoA_lig_AcsA"/>
    <property type="match status" value="1"/>
</dbReference>
<dbReference type="GO" id="GO:0005524">
    <property type="term" value="F:ATP binding"/>
    <property type="evidence" value="ECO:0007669"/>
    <property type="project" value="UniProtKB-KW"/>
</dbReference>
<keyword evidence="6" id="KW-0007">Acetylation</keyword>
<feature type="domain" description="Acetyl-coenzyme A synthetase N-terminal" evidence="11">
    <location>
        <begin position="116"/>
        <end position="167"/>
    </location>
</feature>
<evidence type="ECO:0000256" key="8">
    <source>
        <dbReference type="SAM" id="MobiDB-lite"/>
    </source>
</evidence>
<evidence type="ECO:0000256" key="1">
    <source>
        <dbReference type="ARBA" id="ARBA00006432"/>
    </source>
</evidence>
<dbReference type="InterPro" id="IPR032387">
    <property type="entry name" value="ACAS_N"/>
</dbReference>
<dbReference type="AlphaFoldDB" id="A0A1B1KH92"/>
<comment type="similarity">
    <text evidence="1">Belongs to the ATP-dependent AMP-binding enzyme family.</text>
</comment>
<accession>A0A1B1KH92</accession>
<dbReference type="GO" id="GO:0005829">
    <property type="term" value="C:cytosol"/>
    <property type="evidence" value="ECO:0007669"/>
    <property type="project" value="TreeGrafter"/>
</dbReference>
<dbReference type="Proteomes" id="UP000186108">
    <property type="component" value="Plasmid pR1CP1"/>
</dbReference>
<evidence type="ECO:0000313" key="12">
    <source>
        <dbReference type="EMBL" id="ANS31977.1"/>
    </source>
</evidence>
<geneLocation type="plasmid" evidence="13">
    <name>pr1cp1</name>
</geneLocation>
<evidence type="ECO:0000256" key="5">
    <source>
        <dbReference type="ARBA" id="ARBA00022840"/>
    </source>
</evidence>
<evidence type="ECO:0000259" key="9">
    <source>
        <dbReference type="Pfam" id="PF00501"/>
    </source>
</evidence>
<dbReference type="SUPFAM" id="SSF56801">
    <property type="entry name" value="Acetyl-CoA synthetase-like"/>
    <property type="match status" value="1"/>
</dbReference>
<evidence type="ECO:0000256" key="7">
    <source>
        <dbReference type="NCBIfam" id="TIGR02188"/>
    </source>
</evidence>
<dbReference type="NCBIfam" id="NF001208">
    <property type="entry name" value="PRK00174.1"/>
    <property type="match status" value="1"/>
</dbReference>
<dbReference type="Pfam" id="PF13193">
    <property type="entry name" value="AMP-binding_C"/>
    <property type="match status" value="1"/>
</dbReference>
<evidence type="ECO:0000256" key="6">
    <source>
        <dbReference type="ARBA" id="ARBA00022990"/>
    </source>
</evidence>
<dbReference type="PROSITE" id="PS00455">
    <property type="entry name" value="AMP_BINDING"/>
    <property type="match status" value="1"/>
</dbReference>
<sequence length="739" mass="79581">MGGEATRSFPSHIGATALFGEQPAATPPCRDGPSRIPLAQHDCPTALRAETGTTDDNIAAEDSGPLDGLNDPDAHHAPTAVEKEAVTMTSAANSSELAVFAPGREFTATANAGPELQAAADEDRLAFWAKQAERLHWHAPFSEVLDWSDAPVAKWFVNGRLNVAYNCVDRHVLAGNGDRVAIHFEGEPGDTRDLTYHDLLAEVSKAANTFTGLGLVAGDRVAIYMPMIPQAIVTMLACARLGLTHSVVFAGFSAAALRSRIDDAEAKLVVTVDGQWRRGQAAPLKPAVDEALAGAAGDPTDAGAASVTHVLVVKRTGIDVDTTEGRDLWWHETVEKASDTHQAQPFDSEHPLFILYTSGTTGKPKGIIHTSGGYLTQASYTHHNVFDHKAGQDVYWCTADIGWVTGHSYIVYGPLSNGVTQVVYEGTPNSPDEHRHFQIIEKYGVSIYYTAPTLVRTFMKWGRDIPDAHDLSSIRLLGSVGEPINPEAWKWFREVIGGNTAPIVDTWWQTETGAIMISPLPGITATKPGSAMAPLPGISAKIVDDDANELGAGGSGYLVLDKPWPAMLRGIWGDMDRYRETYWSRYPEQGWYFAGDGAKYDEDGALWVLGRVDDVMNVSGHRISTSEVESALVGHHGVAEAAVVGAADETTGQGIVAFVILREGTPNTGDTLIAELKAEVSREISPIAKPRQITIVPELPKTRSGKIMRRLLKDIAEGRDLGDTSTLVDPKVFDTIHGK</sequence>
<dbReference type="EC" id="6.2.1.1" evidence="2 7"/>
<gene>
    <name evidence="12" type="primary">acsA4</name>
    <name evidence="12" type="ORF">R1CP_36855</name>
</gene>
<dbReference type="Pfam" id="PF16177">
    <property type="entry name" value="ACAS_N"/>
    <property type="match status" value="1"/>
</dbReference>
<dbReference type="InterPro" id="IPR000873">
    <property type="entry name" value="AMP-dep_synth/lig_dom"/>
</dbReference>
<feature type="domain" description="AMP-dependent synthetase/ligase" evidence="9">
    <location>
        <begin position="173"/>
        <end position="572"/>
    </location>
</feature>
<dbReference type="GO" id="GO:0003987">
    <property type="term" value="F:acetate-CoA ligase activity"/>
    <property type="evidence" value="ECO:0007669"/>
    <property type="project" value="UniProtKB-UniRule"/>
</dbReference>
<dbReference type="InterPro" id="IPR011904">
    <property type="entry name" value="Ac_CoA_lig"/>
</dbReference>
<dbReference type="Gene3D" id="3.40.50.12780">
    <property type="entry name" value="N-terminal domain of ligase-like"/>
    <property type="match status" value="1"/>
</dbReference>
<evidence type="ECO:0000256" key="3">
    <source>
        <dbReference type="ARBA" id="ARBA00022598"/>
    </source>
</evidence>
<dbReference type="GO" id="GO:0019427">
    <property type="term" value="P:acetyl-CoA biosynthetic process from acetate"/>
    <property type="evidence" value="ECO:0007669"/>
    <property type="project" value="UniProtKB-UniRule"/>
</dbReference>
<dbReference type="Gene3D" id="3.30.300.30">
    <property type="match status" value="1"/>
</dbReference>
<proteinExistence type="inferred from homology"/>
<reference evidence="12 13" key="1">
    <citation type="submission" date="2014-07" db="EMBL/GenBank/DDBJ databases">
        <authorList>
            <person name="Zhang J.E."/>
            <person name="Yang H."/>
            <person name="Guo J."/>
            <person name="Deng Z."/>
            <person name="Luo H."/>
            <person name="Luo M."/>
            <person name="Zhao B."/>
        </authorList>
    </citation>
    <scope>NUCLEOTIDE SEQUENCE [LARGE SCALE GENOMIC DNA]</scope>
    <source>
        <strain evidence="12 13">1CP</strain>
        <plasmid evidence="13">Plasmid pr1cp1</plasmid>
    </source>
</reference>
<keyword evidence="4" id="KW-0547">Nucleotide-binding</keyword>
<evidence type="ECO:0000259" key="11">
    <source>
        <dbReference type="Pfam" id="PF16177"/>
    </source>
</evidence>
<dbReference type="InterPro" id="IPR042099">
    <property type="entry name" value="ANL_N_sf"/>
</dbReference>
<keyword evidence="12" id="KW-0614">Plasmid</keyword>
<organism evidence="12 13">
    <name type="scientific">Rhodococcus opacus</name>
    <name type="common">Nocardia opaca</name>
    <dbReference type="NCBI Taxonomy" id="37919"/>
    <lineage>
        <taxon>Bacteria</taxon>
        <taxon>Bacillati</taxon>
        <taxon>Actinomycetota</taxon>
        <taxon>Actinomycetes</taxon>
        <taxon>Mycobacteriales</taxon>
        <taxon>Nocardiaceae</taxon>
        <taxon>Rhodococcus</taxon>
    </lineage>
</organism>
<name>A0A1B1KH92_RHOOP</name>
<evidence type="ECO:0000313" key="13">
    <source>
        <dbReference type="Proteomes" id="UP000186108"/>
    </source>
</evidence>
<dbReference type="InterPro" id="IPR020845">
    <property type="entry name" value="AMP-binding_CS"/>
</dbReference>
<evidence type="ECO:0000256" key="2">
    <source>
        <dbReference type="ARBA" id="ARBA00013275"/>
    </source>
</evidence>
<dbReference type="PATRIC" id="fig|37919.13.peg.7764"/>
<dbReference type="Pfam" id="PF00501">
    <property type="entry name" value="AMP-binding"/>
    <property type="match status" value="1"/>
</dbReference>
<protein>
    <recommendedName>
        <fullName evidence="2 7">Acetate--CoA ligase</fullName>
        <ecNumber evidence="2 7">6.2.1.1</ecNumber>
    </recommendedName>
</protein>
<feature type="domain" description="AMP-binding enzyme C-terminal" evidence="10">
    <location>
        <begin position="627"/>
        <end position="706"/>
    </location>
</feature>
<dbReference type="CDD" id="cd05966">
    <property type="entry name" value="ACS"/>
    <property type="match status" value="1"/>
</dbReference>
<evidence type="ECO:0000256" key="4">
    <source>
        <dbReference type="ARBA" id="ARBA00022741"/>
    </source>
</evidence>
<dbReference type="PANTHER" id="PTHR24095:SF14">
    <property type="entry name" value="ACETYL-COENZYME A SYNTHETASE 1"/>
    <property type="match status" value="1"/>
</dbReference>
<dbReference type="PANTHER" id="PTHR24095">
    <property type="entry name" value="ACETYL-COENZYME A SYNTHETASE"/>
    <property type="match status" value="1"/>
</dbReference>
<evidence type="ECO:0000259" key="10">
    <source>
        <dbReference type="Pfam" id="PF13193"/>
    </source>
</evidence>